<evidence type="ECO:0000313" key="8">
    <source>
        <dbReference type="Proteomes" id="UP000187406"/>
    </source>
</evidence>
<dbReference type="EMBL" id="BDDD01000033">
    <property type="protein sequence ID" value="GAV57469.1"/>
    <property type="molecule type" value="Genomic_DNA"/>
</dbReference>
<evidence type="ECO:0000256" key="5">
    <source>
        <dbReference type="ARBA" id="ARBA00023136"/>
    </source>
</evidence>
<comment type="caution">
    <text evidence="7">The sequence shown here is derived from an EMBL/GenBank/DDBJ whole genome shotgun (WGS) entry which is preliminary data.</text>
</comment>
<proteinExistence type="inferred from homology"/>
<evidence type="ECO:0000256" key="2">
    <source>
        <dbReference type="ARBA" id="ARBA00010199"/>
    </source>
</evidence>
<evidence type="ECO:0000256" key="3">
    <source>
        <dbReference type="ARBA" id="ARBA00022692"/>
    </source>
</evidence>
<reference evidence="8" key="1">
    <citation type="submission" date="2016-04" db="EMBL/GenBank/DDBJ databases">
        <title>Cephalotus genome sequencing.</title>
        <authorList>
            <person name="Fukushima K."/>
            <person name="Hasebe M."/>
            <person name="Fang X."/>
        </authorList>
    </citation>
    <scope>NUCLEOTIDE SEQUENCE [LARGE SCALE GENOMIC DNA]</scope>
    <source>
        <strain evidence="8">cv. St1</strain>
    </source>
</reference>
<gene>
    <name evidence="7" type="ORF">CFOL_v3_01006</name>
</gene>
<dbReference type="GO" id="GO:0016020">
    <property type="term" value="C:membrane"/>
    <property type="evidence" value="ECO:0007669"/>
    <property type="project" value="UniProtKB-SubCell"/>
</dbReference>
<keyword evidence="5 6" id="KW-0472">Membrane</keyword>
<feature type="transmembrane region" description="Helical" evidence="6">
    <location>
        <begin position="110"/>
        <end position="131"/>
    </location>
</feature>
<dbReference type="InterPro" id="IPR045069">
    <property type="entry name" value="MATE_euk"/>
</dbReference>
<name>A0A1Q3AP10_CEPFO</name>
<dbReference type="STRING" id="3775.A0A1Q3AP10"/>
<dbReference type="Pfam" id="PF01554">
    <property type="entry name" value="MatE"/>
    <property type="match status" value="2"/>
</dbReference>
<feature type="transmembrane region" description="Helical" evidence="6">
    <location>
        <begin position="325"/>
        <end position="352"/>
    </location>
</feature>
<dbReference type="GO" id="GO:1990961">
    <property type="term" value="P:xenobiotic detoxification by transmembrane export across the plasma membrane"/>
    <property type="evidence" value="ECO:0007669"/>
    <property type="project" value="InterPro"/>
</dbReference>
<evidence type="ECO:0000256" key="1">
    <source>
        <dbReference type="ARBA" id="ARBA00004141"/>
    </source>
</evidence>
<dbReference type="InterPro" id="IPR002528">
    <property type="entry name" value="MATE_fam"/>
</dbReference>
<feature type="transmembrane region" description="Helical" evidence="6">
    <location>
        <begin position="281"/>
        <end position="304"/>
    </location>
</feature>
<dbReference type="PANTHER" id="PTHR11206">
    <property type="entry name" value="MULTIDRUG RESISTANCE PROTEIN"/>
    <property type="match status" value="1"/>
</dbReference>
<dbReference type="NCBIfam" id="TIGR00797">
    <property type="entry name" value="matE"/>
    <property type="match status" value="1"/>
</dbReference>
<dbReference type="InParanoid" id="A0A1Q3AP10"/>
<feature type="transmembrane region" description="Helical" evidence="6">
    <location>
        <begin position="372"/>
        <end position="394"/>
    </location>
</feature>
<organism evidence="7 8">
    <name type="scientific">Cephalotus follicularis</name>
    <name type="common">Albany pitcher plant</name>
    <dbReference type="NCBI Taxonomy" id="3775"/>
    <lineage>
        <taxon>Eukaryota</taxon>
        <taxon>Viridiplantae</taxon>
        <taxon>Streptophyta</taxon>
        <taxon>Embryophyta</taxon>
        <taxon>Tracheophyta</taxon>
        <taxon>Spermatophyta</taxon>
        <taxon>Magnoliopsida</taxon>
        <taxon>eudicotyledons</taxon>
        <taxon>Gunneridae</taxon>
        <taxon>Pentapetalae</taxon>
        <taxon>rosids</taxon>
        <taxon>fabids</taxon>
        <taxon>Oxalidales</taxon>
        <taxon>Cephalotaceae</taxon>
        <taxon>Cephalotus</taxon>
    </lineage>
</organism>
<evidence type="ECO:0000313" key="7">
    <source>
        <dbReference type="EMBL" id="GAV57469.1"/>
    </source>
</evidence>
<keyword evidence="3 6" id="KW-0812">Transmembrane</keyword>
<feature type="transmembrane region" description="Helical" evidence="6">
    <location>
        <begin position="401"/>
        <end position="423"/>
    </location>
</feature>
<feature type="transmembrane region" description="Helical" evidence="6">
    <location>
        <begin position="205"/>
        <end position="227"/>
    </location>
</feature>
<evidence type="ECO:0000256" key="4">
    <source>
        <dbReference type="ARBA" id="ARBA00022989"/>
    </source>
</evidence>
<feature type="transmembrane region" description="Helical" evidence="6">
    <location>
        <begin position="143"/>
        <end position="164"/>
    </location>
</feature>
<comment type="similarity">
    <text evidence="2 6">Belongs to the multi antimicrobial extrusion (MATE) (TC 2.A.66.1) family.</text>
</comment>
<keyword evidence="4 6" id="KW-1133">Transmembrane helix</keyword>
<protein>
    <recommendedName>
        <fullName evidence="6">Protein DETOXIFICATION</fullName>
    </recommendedName>
    <alternativeName>
        <fullName evidence="6">Multidrug and toxic compound extrusion protein</fullName>
    </alternativeName>
</protein>
<dbReference type="GO" id="GO:0015297">
    <property type="term" value="F:antiporter activity"/>
    <property type="evidence" value="ECO:0007669"/>
    <property type="project" value="InterPro"/>
</dbReference>
<feature type="transmembrane region" description="Helical" evidence="6">
    <location>
        <begin position="429"/>
        <end position="450"/>
    </location>
</feature>
<feature type="transmembrane region" description="Helical" evidence="6">
    <location>
        <begin position="176"/>
        <end position="199"/>
    </location>
</feature>
<dbReference type="AlphaFoldDB" id="A0A1Q3AP10"/>
<dbReference type="CDD" id="cd13132">
    <property type="entry name" value="MATE_eukaryotic"/>
    <property type="match status" value="1"/>
</dbReference>
<dbReference type="OrthoDB" id="2126698at2759"/>
<dbReference type="Proteomes" id="UP000187406">
    <property type="component" value="Unassembled WGS sequence"/>
</dbReference>
<sequence>MDERLLGISKPKDSRSLKERVCEEEKKIWRVAFPAMLARTTNFGAFVVTQAFIGHIGAVELAGYALIQVILVRFANGILLGMSSATETLCGQAFGAKQYHMLGIYLQRSWIINLVTATLILPVFIFSTDIFELLGEEDETASAAGYISLWFIPILYSFVFNLTIQKYLQAQLKNQVIAYLSAFSFALHVLLSWIFVSILNWEIPGAMAAMIISNWLLVIGEVAYLFGGWCSNTWKGFTSAAFVDLLPVIKLSISSGVMLCLELWYNAVLVLLAGYMKNATVAISAFSICLNVIAWIFMISIGFLGSASVRISNELGRGNANAAKFSIKVITCTSICVGVFFWILCLVFRHVIAHLFTTSDEVAESVSSLSVLLAFSVLLNSVQAVLSGMVAVGAGRQSTVAYVNIGCYYVVGVPVGVLLGYVADLEVTGIWIGMMIGVIMQSLVLGFITWRTDWDEQVNKKIKKNL</sequence>
<accession>A0A1Q3AP10</accession>
<evidence type="ECO:0000256" key="6">
    <source>
        <dbReference type="RuleBase" id="RU004914"/>
    </source>
</evidence>
<dbReference type="GO" id="GO:0042910">
    <property type="term" value="F:xenobiotic transmembrane transporter activity"/>
    <property type="evidence" value="ECO:0007669"/>
    <property type="project" value="InterPro"/>
</dbReference>
<feature type="transmembrane region" description="Helical" evidence="6">
    <location>
        <begin position="248"/>
        <end position="275"/>
    </location>
</feature>
<keyword evidence="8" id="KW-1185">Reference proteome</keyword>
<comment type="subcellular location">
    <subcellularLocation>
        <location evidence="1">Membrane</location>
        <topology evidence="1">Multi-pass membrane protein</topology>
    </subcellularLocation>
</comment>